<comment type="similarity">
    <text evidence="2 9">Belongs to the cytochrome P450 family.</text>
</comment>
<reference evidence="10 12" key="1">
    <citation type="journal article" date="2014" name="BMC Genomics">
        <title>Genome sequence of Anopheles sinensis provides insight into genetics basis of mosquito competence for malaria parasites.</title>
        <authorList>
            <person name="Zhou D."/>
            <person name="Zhang D."/>
            <person name="Ding G."/>
            <person name="Shi L."/>
            <person name="Hou Q."/>
            <person name="Ye Y."/>
            <person name="Xu Y."/>
            <person name="Zhou H."/>
            <person name="Xiong C."/>
            <person name="Li S."/>
            <person name="Yu J."/>
            <person name="Hong S."/>
            <person name="Yu X."/>
            <person name="Zou P."/>
            <person name="Chen C."/>
            <person name="Chang X."/>
            <person name="Wang W."/>
            <person name="Lv Y."/>
            <person name="Sun Y."/>
            <person name="Ma L."/>
            <person name="Shen B."/>
            <person name="Zhu C."/>
        </authorList>
    </citation>
    <scope>NUCLEOTIDE SEQUENCE [LARGE SCALE GENOMIC DNA]</scope>
</reference>
<gene>
    <name evidence="10" type="ORF">ZHAS_00002221</name>
</gene>
<proteinExistence type="inferred from homology"/>
<dbReference type="GO" id="GO:0005506">
    <property type="term" value="F:iron ion binding"/>
    <property type="evidence" value="ECO:0007669"/>
    <property type="project" value="InterPro"/>
</dbReference>
<protein>
    <submittedName>
        <fullName evidence="10 11">Cytochrome P450 CYP12F2</fullName>
    </submittedName>
</protein>
<dbReference type="SUPFAM" id="SSF48264">
    <property type="entry name" value="Cytochrome P450"/>
    <property type="match status" value="1"/>
</dbReference>
<sequence>MLRKSLAKVCGSTWSVRWRSVQAQPASVSTEDGFDSEWESAKPYSSIPGPNMWQLFRGFAKGGRYADVSLVEVHKRMREDYGTIFKMPGMMGRRDMVMSFNPEDFEKVFRTEGVWPMRRGLDSMTYYRQKVRPEVFGELGGLVTEQGESWQKMRTIVNPVMMQPKTIKLYVDQVDEVAREFMTIVSNLRDAKQELPANFDEWINRWALETMGVLALDTRLGVLKTDQTEEAKKILALVRAIFDLMYEVDVLPSVWKYYKTPSFNKLMKVFDELTDIIMVKIENAVVKFENNPPSEGNQSVLEKLLKINKHVAVIMALDMLMAGVDTTSSGSMGILYCLAKNPDKQAKLRDELRTILPRKDSPLTAENMRNLPYLRACIKEGLRLFPPTSGNLRATGKNLVLQGYRIPEGTDLAMGTLVLQHDETFFKRAQDYLPERWLTERDADIPSGKDSNPFIFLPFGFGSRSCIGKRLAMMEMEVITARLVRQYETRWNYEDFKTRATLINIPANPLRFELKEVDH</sequence>
<dbReference type="InterPro" id="IPR036396">
    <property type="entry name" value="Cyt_P450_sf"/>
</dbReference>
<evidence type="ECO:0000313" key="10">
    <source>
        <dbReference type="EMBL" id="KFB35468.1"/>
    </source>
</evidence>
<feature type="binding site" description="axial binding residue" evidence="8">
    <location>
        <position position="466"/>
    </location>
    <ligand>
        <name>heme</name>
        <dbReference type="ChEBI" id="CHEBI:30413"/>
    </ligand>
    <ligandPart>
        <name>Fe</name>
        <dbReference type="ChEBI" id="CHEBI:18248"/>
    </ligandPart>
</feature>
<dbReference type="Gene3D" id="1.10.630.10">
    <property type="entry name" value="Cytochrome P450"/>
    <property type="match status" value="1"/>
</dbReference>
<dbReference type="InterPro" id="IPR017972">
    <property type="entry name" value="Cyt_P450_CS"/>
</dbReference>
<dbReference type="EMBL" id="ATLV01009808">
    <property type="status" value="NOT_ANNOTATED_CDS"/>
    <property type="molecule type" value="Genomic_DNA"/>
</dbReference>
<dbReference type="PANTHER" id="PTHR24279">
    <property type="entry name" value="CYTOCHROME P450"/>
    <property type="match status" value="1"/>
</dbReference>
<evidence type="ECO:0000256" key="8">
    <source>
        <dbReference type="PIRSR" id="PIRSR602401-1"/>
    </source>
</evidence>
<evidence type="ECO:0000256" key="1">
    <source>
        <dbReference type="ARBA" id="ARBA00001971"/>
    </source>
</evidence>
<dbReference type="VEuPathDB" id="VectorBase:ASIS011995"/>
<evidence type="ECO:0000256" key="9">
    <source>
        <dbReference type="RuleBase" id="RU000461"/>
    </source>
</evidence>
<dbReference type="InterPro" id="IPR001128">
    <property type="entry name" value="Cyt_P450"/>
</dbReference>
<evidence type="ECO:0000313" key="11">
    <source>
        <dbReference type="EnsemblMetazoa" id="ASIC002221-PA"/>
    </source>
</evidence>
<dbReference type="VEuPathDB" id="VectorBase:ASIC002221"/>
<keyword evidence="4 8" id="KW-0479">Metal-binding</keyword>
<dbReference type="CDD" id="cd11054">
    <property type="entry name" value="CYP24A1-like"/>
    <property type="match status" value="1"/>
</dbReference>
<dbReference type="PANTHER" id="PTHR24279:SF120">
    <property type="entry name" value="CYTOCHROME P450"/>
    <property type="match status" value="1"/>
</dbReference>
<organism evidence="10">
    <name type="scientific">Anopheles sinensis</name>
    <name type="common">Mosquito</name>
    <dbReference type="NCBI Taxonomy" id="74873"/>
    <lineage>
        <taxon>Eukaryota</taxon>
        <taxon>Metazoa</taxon>
        <taxon>Ecdysozoa</taxon>
        <taxon>Arthropoda</taxon>
        <taxon>Hexapoda</taxon>
        <taxon>Insecta</taxon>
        <taxon>Pterygota</taxon>
        <taxon>Neoptera</taxon>
        <taxon>Endopterygota</taxon>
        <taxon>Diptera</taxon>
        <taxon>Nematocera</taxon>
        <taxon>Culicoidea</taxon>
        <taxon>Culicidae</taxon>
        <taxon>Anophelinae</taxon>
        <taxon>Anopheles</taxon>
    </lineage>
</organism>
<dbReference type="AlphaFoldDB" id="A0A084VBX4"/>
<dbReference type="Proteomes" id="UP000030765">
    <property type="component" value="Unassembled WGS sequence"/>
</dbReference>
<evidence type="ECO:0000256" key="3">
    <source>
        <dbReference type="ARBA" id="ARBA00022617"/>
    </source>
</evidence>
<dbReference type="FunFam" id="1.10.630.10:FF:000006">
    <property type="entry name" value="Cytochrome P450 302a1, mitochondrial"/>
    <property type="match status" value="1"/>
</dbReference>
<dbReference type="Pfam" id="PF00067">
    <property type="entry name" value="p450"/>
    <property type="match status" value="1"/>
</dbReference>
<evidence type="ECO:0000256" key="7">
    <source>
        <dbReference type="ARBA" id="ARBA00023033"/>
    </source>
</evidence>
<evidence type="ECO:0000256" key="5">
    <source>
        <dbReference type="ARBA" id="ARBA00023002"/>
    </source>
</evidence>
<evidence type="ECO:0000313" key="12">
    <source>
        <dbReference type="Proteomes" id="UP000030765"/>
    </source>
</evidence>
<keyword evidence="5 9" id="KW-0560">Oxidoreductase</keyword>
<dbReference type="STRING" id="74873.A0A084VBX4"/>
<name>A0A084VBX4_ANOSI</name>
<comment type="cofactor">
    <cofactor evidence="1 8">
        <name>heme</name>
        <dbReference type="ChEBI" id="CHEBI:30413"/>
    </cofactor>
</comment>
<keyword evidence="12" id="KW-1185">Reference proteome</keyword>
<dbReference type="GO" id="GO:0016705">
    <property type="term" value="F:oxidoreductase activity, acting on paired donors, with incorporation or reduction of molecular oxygen"/>
    <property type="evidence" value="ECO:0007669"/>
    <property type="project" value="InterPro"/>
</dbReference>
<dbReference type="EMBL" id="KE524547">
    <property type="protein sequence ID" value="KFB35468.1"/>
    <property type="molecule type" value="Genomic_DNA"/>
</dbReference>
<dbReference type="PRINTS" id="PR00463">
    <property type="entry name" value="EP450I"/>
</dbReference>
<dbReference type="InterPro" id="IPR050479">
    <property type="entry name" value="CYP11_CYP27_families"/>
</dbReference>
<dbReference type="InterPro" id="IPR002401">
    <property type="entry name" value="Cyt_P450_E_grp-I"/>
</dbReference>
<evidence type="ECO:0000256" key="6">
    <source>
        <dbReference type="ARBA" id="ARBA00023004"/>
    </source>
</evidence>
<reference evidence="11" key="2">
    <citation type="submission" date="2020-05" db="UniProtKB">
        <authorList>
            <consortium name="EnsemblMetazoa"/>
        </authorList>
    </citation>
    <scope>IDENTIFICATION</scope>
</reference>
<dbReference type="PRINTS" id="PR00385">
    <property type="entry name" value="P450"/>
</dbReference>
<keyword evidence="7 9" id="KW-0503">Monooxygenase</keyword>
<evidence type="ECO:0000256" key="4">
    <source>
        <dbReference type="ARBA" id="ARBA00022723"/>
    </source>
</evidence>
<dbReference type="GO" id="GO:0004497">
    <property type="term" value="F:monooxygenase activity"/>
    <property type="evidence" value="ECO:0007669"/>
    <property type="project" value="UniProtKB-KW"/>
</dbReference>
<dbReference type="OMA" id="NCEFVDR"/>
<dbReference type="GO" id="GO:0020037">
    <property type="term" value="F:heme binding"/>
    <property type="evidence" value="ECO:0007669"/>
    <property type="project" value="InterPro"/>
</dbReference>
<dbReference type="PROSITE" id="PS00086">
    <property type="entry name" value="CYTOCHROME_P450"/>
    <property type="match status" value="1"/>
</dbReference>
<dbReference type="OrthoDB" id="3945418at2759"/>
<keyword evidence="3 8" id="KW-0349">Heme</keyword>
<keyword evidence="6 8" id="KW-0408">Iron</keyword>
<dbReference type="EnsemblMetazoa" id="ASIC002221-RA">
    <property type="protein sequence ID" value="ASIC002221-PA"/>
    <property type="gene ID" value="ASIC002221"/>
</dbReference>
<accession>A0A084VBX4</accession>
<evidence type="ECO:0000256" key="2">
    <source>
        <dbReference type="ARBA" id="ARBA00010617"/>
    </source>
</evidence>